<gene>
    <name evidence="1" type="ORF">AMSG_11505</name>
</gene>
<sequence>MVNRMLDMREDIDELCSMAEVSIEKLSDDDWAQLKLAYPVLSMIDILIANRFLIDPEVTHEQLREFYGCYAKALYGDRTTDTLIQRVRRDVWGRFASKIAVAFHDQLARTENEAVPIVVEIAFAPDDAPRRASASANNISAGSSGVCGPYSAKYKRQLEAGTGSRVGSKKPRTAFVQQARRGPSATLLVERYSKALTQAIFDYKKICVTMSPDARIQLIPALAHTKCRYGDDEWILDRMAATALLRSLLLSSAAAASVEQLISVGTDMLTRKRNRLDSERIEKMLSSSEREWTMPMPRTVTTAVVERDDGKSEERADEVPDW</sequence>
<evidence type="ECO:0000313" key="1">
    <source>
        <dbReference type="EMBL" id="KNC56486.1"/>
    </source>
</evidence>
<reference evidence="1 2" key="1">
    <citation type="submission" date="2010-05" db="EMBL/GenBank/DDBJ databases">
        <title>The Genome Sequence of Thecamonas trahens ATCC 50062.</title>
        <authorList>
            <consortium name="The Broad Institute Genome Sequencing Platform"/>
            <person name="Russ C."/>
            <person name="Cuomo C."/>
            <person name="Shea T."/>
            <person name="Young S.K."/>
            <person name="Zeng Q."/>
            <person name="Koehrsen M."/>
            <person name="Haas B."/>
            <person name="Borodovsky M."/>
            <person name="Guigo R."/>
            <person name="Alvarado L."/>
            <person name="Berlin A."/>
            <person name="Bochicchio J."/>
            <person name="Borenstein D."/>
            <person name="Chapman S."/>
            <person name="Chen Z."/>
            <person name="Freedman E."/>
            <person name="Gellesch M."/>
            <person name="Goldberg J."/>
            <person name="Griggs A."/>
            <person name="Gujja S."/>
            <person name="Heilman E."/>
            <person name="Heiman D."/>
            <person name="Hepburn T."/>
            <person name="Howarth C."/>
            <person name="Jen D."/>
            <person name="Larson L."/>
            <person name="Mehta T."/>
            <person name="Park D."/>
            <person name="Pearson M."/>
            <person name="Roberts A."/>
            <person name="Saif S."/>
            <person name="Shenoy N."/>
            <person name="Sisk P."/>
            <person name="Stolte C."/>
            <person name="Sykes S."/>
            <person name="Thomson T."/>
            <person name="Walk T."/>
            <person name="White J."/>
            <person name="Yandava C."/>
            <person name="Burger G."/>
            <person name="Gray M.W."/>
            <person name="Holland P.W.H."/>
            <person name="King N."/>
            <person name="Lang F.B.F."/>
            <person name="Roger A.J."/>
            <person name="Ruiz-Trillo I."/>
            <person name="Lander E."/>
            <person name="Nusbaum C."/>
        </authorList>
    </citation>
    <scope>NUCLEOTIDE SEQUENCE [LARGE SCALE GENOMIC DNA]</scope>
    <source>
        <strain evidence="1 2">ATCC 50062</strain>
    </source>
</reference>
<dbReference type="GeneID" id="25569443"/>
<keyword evidence="2" id="KW-1185">Reference proteome</keyword>
<organism evidence="1 2">
    <name type="scientific">Thecamonas trahens ATCC 50062</name>
    <dbReference type="NCBI Taxonomy" id="461836"/>
    <lineage>
        <taxon>Eukaryota</taxon>
        <taxon>Apusozoa</taxon>
        <taxon>Apusomonadida</taxon>
        <taxon>Apusomonadidae</taxon>
        <taxon>Thecamonas</taxon>
    </lineage>
</organism>
<dbReference type="Proteomes" id="UP000054408">
    <property type="component" value="Unassembled WGS sequence"/>
</dbReference>
<dbReference type="RefSeq" id="XP_013752638.1">
    <property type="nucleotide sequence ID" value="XM_013897184.1"/>
</dbReference>
<dbReference type="AlphaFoldDB" id="A0A0L0DWL6"/>
<dbReference type="OrthoDB" id="6600938at2759"/>
<proteinExistence type="predicted"/>
<accession>A0A0L0DWL6</accession>
<dbReference type="EMBL" id="GL349523">
    <property type="protein sequence ID" value="KNC56486.1"/>
    <property type="molecule type" value="Genomic_DNA"/>
</dbReference>
<name>A0A0L0DWL6_THETB</name>
<evidence type="ECO:0000313" key="2">
    <source>
        <dbReference type="Proteomes" id="UP000054408"/>
    </source>
</evidence>
<protein>
    <submittedName>
        <fullName evidence="1">Uncharacterized protein</fullName>
    </submittedName>
</protein>